<dbReference type="EMBL" id="FNTF01000002">
    <property type="protein sequence ID" value="SEC37627.1"/>
    <property type="molecule type" value="Genomic_DNA"/>
</dbReference>
<organism evidence="1 2">
    <name type="scientific">Pseudomonas frederiksbergensis</name>
    <dbReference type="NCBI Taxonomy" id="104087"/>
    <lineage>
        <taxon>Bacteria</taxon>
        <taxon>Pseudomonadati</taxon>
        <taxon>Pseudomonadota</taxon>
        <taxon>Gammaproteobacteria</taxon>
        <taxon>Pseudomonadales</taxon>
        <taxon>Pseudomonadaceae</taxon>
        <taxon>Pseudomonas</taxon>
    </lineage>
</organism>
<sequence length="408" mass="45897">MTAVPHCPYRQSILLQQALAPDKMRIAFLLGAGCPVSIRLPTDPPSSSTKPLIPDIRGLTTLIHEKLSTPGEFEGDYSILMNRFKDGIPANPTLEDILTHIRALQDVVREGNIDGLTKSSLAALDKEICRLTTAEVGVDLPTKKTPYHQLATWIGGIKREHPIEIFTPNYDLLVEQALEMHKIPYFDGFVGSKNAFFDLTSIENESLPPRWARLWKLHGSVNWWRTESEEVIRREASSDEDRQMIYPSHLKYDQSRRMPYLAMQDRLRSFLGRGQAVLITCGYSFADQHLNEVILHGLRSNPTAICFGLLFGNRADYPEAISKAAKHPNLSLLAADGAVLGTLDKSWKTEEQRDHPLHNVSVIKRQNNPAAPEEISSEFKLGDFKYFGDFLARQLAWTGDDQVTQNAP</sequence>
<evidence type="ECO:0000313" key="2">
    <source>
        <dbReference type="Proteomes" id="UP000183114"/>
    </source>
</evidence>
<accession>A0A1H4S0R0</accession>
<dbReference type="AlphaFoldDB" id="A0A1H4S0R0"/>
<protein>
    <submittedName>
        <fullName evidence="1">SIR2-like domain-containing protein</fullName>
    </submittedName>
</protein>
<evidence type="ECO:0000313" key="1">
    <source>
        <dbReference type="EMBL" id="SEC37627.1"/>
    </source>
</evidence>
<dbReference type="Pfam" id="PF13289">
    <property type="entry name" value="SIR2_2"/>
    <property type="match status" value="1"/>
</dbReference>
<dbReference type="RefSeq" id="WP_074872564.1">
    <property type="nucleotide sequence ID" value="NZ_FNTF01000002.1"/>
</dbReference>
<dbReference type="Proteomes" id="UP000183114">
    <property type="component" value="Unassembled WGS sequence"/>
</dbReference>
<reference evidence="1 2" key="1">
    <citation type="submission" date="2016-10" db="EMBL/GenBank/DDBJ databases">
        <authorList>
            <person name="de Groot N.N."/>
        </authorList>
    </citation>
    <scope>NUCLEOTIDE SEQUENCE [LARGE SCALE GENOMIC DNA]</scope>
    <source>
        <strain evidence="1 2">BS3655</strain>
    </source>
</reference>
<proteinExistence type="predicted"/>
<gene>
    <name evidence="1" type="ORF">SAMN04490185_1308</name>
</gene>
<name>A0A1H4S0R0_9PSED</name>